<sequence>MKLKDLILASFLFFLVLSSWYVLRAVRNELAVENYSQDFLIILLAFTALVMFVINPIYSWIASRSNFKKIIVYCYSFLILNLFIFLMYSRSLSSENMTETIWLGRVFYIWANVYSFFVVSIFWVLIINLYRNYKSRKFYGFIMAGGSIGAIFGSELAIRLSESFVSSGLELFVLSASILLLLAMIVAIYIFNSTDSISLSQKVGGNSFDPIKNIMTKSDIRLVASYSWLFTFLMTIQWICAIPIVESYSDLSPKRIELFGRIEQLVSPLTLLSQVFLTYFVISFLGVRVILILYGVLFTIVFLLYGFFPTVGVVVLSQALLRVFEYAFNKPSREIVYSGLDKNDRYKSSVFIDTFLTRFGDLTGSFYIGIGKLIGIGISSMPFFSIPIAGFLSLVGIKIFSKERFKDL</sequence>
<name>A0A520N686_9GAMM</name>
<feature type="transmembrane region" description="Helical" evidence="1">
    <location>
        <begin position="265"/>
        <end position="282"/>
    </location>
</feature>
<feature type="transmembrane region" description="Helical" evidence="1">
    <location>
        <begin position="289"/>
        <end position="308"/>
    </location>
</feature>
<reference evidence="2 3" key="1">
    <citation type="submission" date="2019-02" db="EMBL/GenBank/DDBJ databases">
        <title>Prokaryotic population dynamics and viral predation in marine succession experiment using metagenomics: the confinement effect.</title>
        <authorList>
            <person name="Haro-Moreno J.M."/>
            <person name="Rodriguez-Valera F."/>
            <person name="Lopez-Perez M."/>
        </authorList>
    </citation>
    <scope>NUCLEOTIDE SEQUENCE [LARGE SCALE GENOMIC DNA]</scope>
    <source>
        <strain evidence="2">MED-G164</strain>
    </source>
</reference>
<comment type="caution">
    <text evidence="2">The sequence shown here is derived from an EMBL/GenBank/DDBJ whole genome shotgun (WGS) entry which is preliminary data.</text>
</comment>
<keyword evidence="1" id="KW-0812">Transmembrane</keyword>
<keyword evidence="1" id="KW-1133">Transmembrane helix</keyword>
<feature type="transmembrane region" description="Helical" evidence="1">
    <location>
        <begin position="373"/>
        <end position="397"/>
    </location>
</feature>
<feature type="transmembrane region" description="Helical" evidence="1">
    <location>
        <begin position="70"/>
        <end position="88"/>
    </location>
</feature>
<feature type="transmembrane region" description="Helical" evidence="1">
    <location>
        <begin position="40"/>
        <end position="58"/>
    </location>
</feature>
<evidence type="ECO:0008006" key="4">
    <source>
        <dbReference type="Google" id="ProtNLM"/>
    </source>
</evidence>
<dbReference type="EMBL" id="SHBJ01000005">
    <property type="protein sequence ID" value="RZO28982.1"/>
    <property type="molecule type" value="Genomic_DNA"/>
</dbReference>
<evidence type="ECO:0000313" key="2">
    <source>
        <dbReference type="EMBL" id="RZO28982.1"/>
    </source>
</evidence>
<protein>
    <recommendedName>
        <fullName evidence="4">MFS transporter</fullName>
    </recommendedName>
</protein>
<dbReference type="PANTHER" id="PTHR43596">
    <property type="entry name" value="ADP,ATP CARRIER PROTEIN"/>
    <property type="match status" value="1"/>
</dbReference>
<evidence type="ECO:0000313" key="3">
    <source>
        <dbReference type="Proteomes" id="UP000315283"/>
    </source>
</evidence>
<feature type="transmembrane region" description="Helical" evidence="1">
    <location>
        <begin position="108"/>
        <end position="126"/>
    </location>
</feature>
<feature type="transmembrane region" description="Helical" evidence="1">
    <location>
        <begin position="172"/>
        <end position="192"/>
    </location>
</feature>
<dbReference type="Gene3D" id="1.20.1250.20">
    <property type="entry name" value="MFS general substrate transporter like domains"/>
    <property type="match status" value="1"/>
</dbReference>
<feature type="transmembrane region" description="Helical" evidence="1">
    <location>
        <begin position="138"/>
        <end position="160"/>
    </location>
</feature>
<dbReference type="Proteomes" id="UP000315283">
    <property type="component" value="Unassembled WGS sequence"/>
</dbReference>
<dbReference type="InterPro" id="IPR036259">
    <property type="entry name" value="MFS_trans_sf"/>
</dbReference>
<dbReference type="SUPFAM" id="SSF103473">
    <property type="entry name" value="MFS general substrate transporter"/>
    <property type="match status" value="1"/>
</dbReference>
<evidence type="ECO:0000256" key="1">
    <source>
        <dbReference type="SAM" id="Phobius"/>
    </source>
</evidence>
<accession>A0A520N686</accession>
<dbReference type="PANTHER" id="PTHR43596:SF1">
    <property type="entry name" value="ADP,ATP CARRIER PROTEIN"/>
    <property type="match status" value="1"/>
</dbReference>
<dbReference type="AlphaFoldDB" id="A0A520N686"/>
<gene>
    <name evidence="2" type="ORF">EVA97_01250</name>
</gene>
<proteinExistence type="predicted"/>
<keyword evidence="1" id="KW-0472">Membrane</keyword>
<organism evidence="2 3">
    <name type="scientific">SAR86 cluster bacterium</name>
    <dbReference type="NCBI Taxonomy" id="2030880"/>
    <lineage>
        <taxon>Bacteria</taxon>
        <taxon>Pseudomonadati</taxon>
        <taxon>Pseudomonadota</taxon>
        <taxon>Gammaproteobacteria</taxon>
        <taxon>SAR86 cluster</taxon>
    </lineage>
</organism>
<feature type="transmembrane region" description="Helical" evidence="1">
    <location>
        <begin position="222"/>
        <end position="245"/>
    </location>
</feature>